<comment type="caution">
    <text evidence="2">The sequence shown here is derived from an EMBL/GenBank/DDBJ whole genome shotgun (WGS) entry which is preliminary data.</text>
</comment>
<dbReference type="InterPro" id="IPR001932">
    <property type="entry name" value="PPM-type_phosphatase-like_dom"/>
</dbReference>
<evidence type="ECO:0000313" key="2">
    <source>
        <dbReference type="EMBL" id="PPQ34629.1"/>
    </source>
</evidence>
<dbReference type="EMBL" id="NHRY01000097">
    <property type="protein sequence ID" value="PPQ34629.1"/>
    <property type="molecule type" value="Genomic_DNA"/>
</dbReference>
<dbReference type="Pfam" id="PF13672">
    <property type="entry name" value="PP2C_2"/>
    <property type="match status" value="1"/>
</dbReference>
<sequence length="172" mass="18265">MTRAVSPPHNGEAANETFFVTMDDWQDTLRVTHFPPCRRVLLMSDGVTGFAALKATAGLEPAFMAPVDRCLAQAEPAVAFACLRHGIQIVDGPCTIEAGSPCTATRPRGGVSGAENPAILPAGRKLWSAHLPAGAFGHSIYDFGICRGSVWRRVAFCPPAKTQAACYNPPDT</sequence>
<evidence type="ECO:0000313" key="3">
    <source>
        <dbReference type="Proteomes" id="UP000239724"/>
    </source>
</evidence>
<dbReference type="Proteomes" id="UP000239724">
    <property type="component" value="Unassembled WGS sequence"/>
</dbReference>
<proteinExistence type="predicted"/>
<dbReference type="AlphaFoldDB" id="A0A2S6NIX2"/>
<reference evidence="2 3" key="1">
    <citation type="journal article" date="2018" name="Arch. Microbiol.">
        <title>New insights into the metabolic potential of the phototrophic purple bacterium Rhodopila globiformis DSM 161(T) from its draft genome sequence and evidence for a vanadium-dependent nitrogenase.</title>
        <authorList>
            <person name="Imhoff J.F."/>
            <person name="Rahn T."/>
            <person name="Kunzel S."/>
            <person name="Neulinger S.C."/>
        </authorList>
    </citation>
    <scope>NUCLEOTIDE SEQUENCE [LARGE SCALE GENOMIC DNA]</scope>
    <source>
        <strain evidence="2 3">DSM 161</strain>
    </source>
</reference>
<gene>
    <name evidence="2" type="ORF">CCS01_10110</name>
</gene>
<evidence type="ECO:0000259" key="1">
    <source>
        <dbReference type="Pfam" id="PF13672"/>
    </source>
</evidence>
<keyword evidence="3" id="KW-1185">Reference proteome</keyword>
<feature type="domain" description="PPM-type phosphatase" evidence="1">
    <location>
        <begin position="3"/>
        <end position="73"/>
    </location>
</feature>
<name>A0A2S6NIX2_RHOGL</name>
<accession>A0A2S6NIX2</accession>
<organism evidence="2 3">
    <name type="scientific">Rhodopila globiformis</name>
    <name type="common">Rhodopseudomonas globiformis</name>
    <dbReference type="NCBI Taxonomy" id="1071"/>
    <lineage>
        <taxon>Bacteria</taxon>
        <taxon>Pseudomonadati</taxon>
        <taxon>Pseudomonadota</taxon>
        <taxon>Alphaproteobacteria</taxon>
        <taxon>Acetobacterales</taxon>
        <taxon>Acetobacteraceae</taxon>
        <taxon>Rhodopila</taxon>
    </lineage>
</organism>
<protein>
    <recommendedName>
        <fullName evidence="1">PPM-type phosphatase domain-containing protein</fullName>
    </recommendedName>
</protein>